<dbReference type="SUPFAM" id="SSF47598">
    <property type="entry name" value="Ribbon-helix-helix"/>
    <property type="match status" value="1"/>
</dbReference>
<evidence type="ECO:0000313" key="3">
    <source>
        <dbReference type="Proteomes" id="UP000260351"/>
    </source>
</evidence>
<organism evidence="2 3">
    <name type="scientific">Wenzhouxiangella sediminis</name>
    <dbReference type="NCBI Taxonomy" id="1792836"/>
    <lineage>
        <taxon>Bacteria</taxon>
        <taxon>Pseudomonadati</taxon>
        <taxon>Pseudomonadota</taxon>
        <taxon>Gammaproteobacteria</taxon>
        <taxon>Chromatiales</taxon>
        <taxon>Wenzhouxiangellaceae</taxon>
        <taxon>Wenzhouxiangella</taxon>
    </lineage>
</organism>
<evidence type="ECO:0000313" key="2">
    <source>
        <dbReference type="EMBL" id="RFF30119.1"/>
    </source>
</evidence>
<sequence length="77" mass="8671">MASLSVRRLDDETLELLRVRAARHGVSMEEEVRRIIHQAVVTPERVGDLAVEFFGEAHGASLELPERTPHEPLELDS</sequence>
<dbReference type="Gene3D" id="1.10.1220.10">
    <property type="entry name" value="Met repressor-like"/>
    <property type="match status" value="1"/>
</dbReference>
<keyword evidence="3" id="KW-1185">Reference proteome</keyword>
<protein>
    <submittedName>
        <fullName evidence="2">Ribbon-helix-helix protein, CopG family</fullName>
    </submittedName>
</protein>
<dbReference type="OrthoDB" id="2389872at2"/>
<dbReference type="InterPro" id="IPR010985">
    <property type="entry name" value="Ribbon_hlx_hlx"/>
</dbReference>
<comment type="caution">
    <text evidence="2">The sequence shown here is derived from an EMBL/GenBank/DDBJ whole genome shotgun (WGS) entry which is preliminary data.</text>
</comment>
<dbReference type="Proteomes" id="UP000260351">
    <property type="component" value="Unassembled WGS sequence"/>
</dbReference>
<dbReference type="Pfam" id="PF22513">
    <property type="entry name" value="FitA-like_RHH"/>
    <property type="match status" value="1"/>
</dbReference>
<accession>A0A3E1K7U1</accession>
<dbReference type="InterPro" id="IPR013321">
    <property type="entry name" value="Arc_rbn_hlx_hlx"/>
</dbReference>
<dbReference type="RefSeq" id="WP_116650988.1">
    <property type="nucleotide sequence ID" value="NZ_QUZK01000038.1"/>
</dbReference>
<dbReference type="EMBL" id="QUZK01000038">
    <property type="protein sequence ID" value="RFF30119.1"/>
    <property type="molecule type" value="Genomic_DNA"/>
</dbReference>
<dbReference type="AlphaFoldDB" id="A0A3E1K7U1"/>
<proteinExistence type="predicted"/>
<dbReference type="InterPro" id="IPR053853">
    <property type="entry name" value="FitA-like_RHH"/>
</dbReference>
<gene>
    <name evidence="2" type="ORF">DZC52_09800</name>
</gene>
<evidence type="ECO:0000259" key="1">
    <source>
        <dbReference type="Pfam" id="PF22513"/>
    </source>
</evidence>
<reference evidence="2 3" key="1">
    <citation type="submission" date="2018-08" db="EMBL/GenBank/DDBJ databases">
        <title>Wenzhouxiangella salilacus sp. nov., a novel bacterium isolated from a saline lake in Xinjiang Province, China.</title>
        <authorList>
            <person name="Han S."/>
        </authorList>
    </citation>
    <scope>NUCLEOTIDE SEQUENCE [LARGE SCALE GENOMIC DNA]</scope>
    <source>
        <strain evidence="2 3">XDB06</strain>
    </source>
</reference>
<dbReference type="GO" id="GO:0006355">
    <property type="term" value="P:regulation of DNA-templated transcription"/>
    <property type="evidence" value="ECO:0007669"/>
    <property type="project" value="InterPro"/>
</dbReference>
<name>A0A3E1K7U1_9GAMM</name>
<feature type="domain" description="Antitoxin FitA-like ribbon-helix-helix" evidence="1">
    <location>
        <begin position="2"/>
        <end position="40"/>
    </location>
</feature>